<protein>
    <submittedName>
        <fullName evidence="1">Uncharacterized protein</fullName>
    </submittedName>
</protein>
<reference evidence="1" key="1">
    <citation type="submission" date="2023-04" db="EMBL/GenBank/DDBJ databases">
        <title>A chromosome-level genome assembly of the parasitoid wasp Eretmocerus hayati.</title>
        <authorList>
            <person name="Zhong Y."/>
            <person name="Liu S."/>
            <person name="Liu Y."/>
        </authorList>
    </citation>
    <scope>NUCLEOTIDE SEQUENCE</scope>
    <source>
        <strain evidence="1">ZJU_SS_LIU_2023</strain>
    </source>
</reference>
<keyword evidence="2" id="KW-1185">Reference proteome</keyword>
<proteinExistence type="predicted"/>
<gene>
    <name evidence="1" type="ORF">QAD02_010049</name>
</gene>
<organism evidence="1 2">
    <name type="scientific">Eretmocerus hayati</name>
    <dbReference type="NCBI Taxonomy" id="131215"/>
    <lineage>
        <taxon>Eukaryota</taxon>
        <taxon>Metazoa</taxon>
        <taxon>Ecdysozoa</taxon>
        <taxon>Arthropoda</taxon>
        <taxon>Hexapoda</taxon>
        <taxon>Insecta</taxon>
        <taxon>Pterygota</taxon>
        <taxon>Neoptera</taxon>
        <taxon>Endopterygota</taxon>
        <taxon>Hymenoptera</taxon>
        <taxon>Apocrita</taxon>
        <taxon>Proctotrupomorpha</taxon>
        <taxon>Chalcidoidea</taxon>
        <taxon>Aphelinidae</taxon>
        <taxon>Aphelininae</taxon>
        <taxon>Eretmocerus</taxon>
    </lineage>
</organism>
<dbReference type="Proteomes" id="UP001239111">
    <property type="component" value="Chromosome 4"/>
</dbReference>
<name>A0ACC2NBW2_9HYME</name>
<dbReference type="EMBL" id="CM056744">
    <property type="protein sequence ID" value="KAJ8668386.1"/>
    <property type="molecule type" value="Genomic_DNA"/>
</dbReference>
<comment type="caution">
    <text evidence="1">The sequence shown here is derived from an EMBL/GenBank/DDBJ whole genome shotgun (WGS) entry which is preliminary data.</text>
</comment>
<sequence>MKEFMIIFPPQNNPRAFALSRSIFSSTISFVFGLTGPSYTTDAACASSLIAFENAYHAIKSGKCDAAIVGGASLCLLPQTSKWFNIAGVLSSDGRCKAWDKTSDGYVRSEAASALFLQKAKDAKRIYATVVNAQTNNDGFKVQSMTYPSGELQAELMKSCYDGCKLSPSCVKYIEAHGTGTRAGDPEEIKSIDQVFCKNIERSEPLLIGTVKSNLGHSEGASGMVSIIKVLLCMESGVIYPNLHFNEPRPDLLPIVEGKMKVVTETVPCESEYIGVNSFGMGGSNCHIILKSNGKEKINGGAPSDGLPRLICVSGRTEEAVQTILDDLRKKPVDAEYVKLLHDIHNDHIAGHLCRGYILLDNEKVGDSQPPCIQPFDEGRRPIWYVFSGMGSQWPGMGEALLRLPIFSESVRKCDAVLKPHGFDIYEALTRKDESKPMNILEAMVGAIVIQLGLVDVLNSLGLRADNVIGHSSGETPCAYADGSLSLEQAVMTAYYRGLVGLETDVINGTMAAVGLGYKELKNRCPAEIAIACHNSSTSSTISGPTHAVEAFMLELQAEGIFTKKVLSDNIPYHSRYIQDMGPKYSAYLKKIIPIPKRRTEIWLSSSIPENEWDTPLAQFSSADYFTNSLLKPVLFEEIMEKIPMDAILIEIAPHGILQAILKRSLGPQVTNVSLTLRNHPDCLNFLLENLGKLYNLGVELDLAKLYPDIQYPVSRGTQSISHLIKWEHSQNWPSHKYEYHEKNTAGERFVFIDTRNSEYSSLVGHVIDGRNLFPATGHLFLVWETFSMMNDKHFSKMPVLFKDVQFLRATNLPKEGEIILRININIGTGRFEVAESKTTVASGFVFDKSHPNAYLVDTCDDENGAEEILTNDDIYKRLKLKGCDYTGVFRSTQSCSLDGTKGHIRWRNDWIAFLDNLLQISSFNRDASFVQVPVRLEEVFIDPIVHYNCIESSDQDTDFETYGDPLKDMISSKGVRILGIKTYPINRRRQAVKTLCEEYKFVPYMDGDEMDTSDIIRMITQIVHENHFGTYMEFAEFINDSEDTDNMSDFMCKDFAAAIRDIPEARANMNVITVRDNLDDDLQKEAFNLVHPKDINTLKNLSIVIGCGLLKADQAENLHLLTSKLELTGFVASRESTTNCDLEKIAQDAQLQVIMRKVSGEDTFYLLRKKNVIVNHISVIKVSNEDFGWVEEMKRIMSETLEKKDFISSRVLFVSEGDFDSGLLGYITCLNREIGREIIRGITIQDPSAEKFSLDNLFYAEHLAKDLTLSVLRHNGVWGTYRHFPIAKQQPEEVYHILAEQSVPGDLSSFRWIQGPIHAGSGSIQPIRVVYSSINFKDIMLATGKLSREYFDDNGKNRENFMGFEFSGYNSAGERVMGISKTTSFSNLLPANGVVTVPVPESWTLEDSATVFVAYTTAYYALHIRGGLKARDKVLIHAGSGAVGQAAIRLAIHEGCEVFTTVGTPEKREFIRNHFPQIKDDHIGNSRDTSFLDMIKKNTNGLGVDVVLNSLAEEKLLASVKCLAPGGRFLEIGRYDLSVNNPLGLEAFLKDISFHGVMLDRFMYNSDGKMSGVCQFLLDGVKTGAVKPLVRTVFAKDDMETALRYVANGKHIGKVILKVQDHEEILEAPVAAVPRYYCSHERSYVILGGLGGVGLELVDWLISRGAKFLVLSSRTGSKSGYEHLKLKRWQEHGAQVLIITGKDASIYEDCRFILESAMQLAPIDGIFNLAVVMKDSIWENQTPQYFESAFAAKVRATKNLDTLSRIMCPSLRHFVAFSSTVSGRGYLGLSNYGMANSAMERICERRVLEGLPGLAIQWGPIGDVGIFSKLYESNLKKKSQHNIREFGYTTQSLLSMLEDLDKFMNQKKAVVSCVMPTLKKSKQSTKATVMETVMSILGLKDLTGVSISTPLAEMGMDSMVAVELKQAVEMSHGIFLNIQDLRTLTIKDLQKMSGTNATQTEIKIESALPKKSINPVFSYLKDLLFGAELCKSEEFDSTPALLRLNQLEGREIVLIPGVSGLSSDFNVLKESLKTAATCLQLGLNKSDRNIQDMAARFSKDMHHEIVDKKGFVLIGYDFGSLLAIEIARFFEQMGLQGKLILIDGAPLYSKRLVATNNQNLPNDDLQNQFSSSLISLSPLENLSQLEESLKDISEWEDKLQTYLNLHSDIKMSVPIDTGKNCIEAMYNRFKAVMEYEFDSSSKLRGPITLIKPTIPSIQFDNEDYGLSQVTEGQISILYADGDHVTMLEDEKIAAVINQIAQDTSC</sequence>
<accession>A0ACC2NBW2</accession>
<evidence type="ECO:0000313" key="1">
    <source>
        <dbReference type="EMBL" id="KAJ8668386.1"/>
    </source>
</evidence>
<evidence type="ECO:0000313" key="2">
    <source>
        <dbReference type="Proteomes" id="UP001239111"/>
    </source>
</evidence>